<dbReference type="PIRSF" id="PIRSF037031">
    <property type="entry name" value="Redox_disulphide_2"/>
    <property type="match status" value="1"/>
</dbReference>
<keyword evidence="2" id="KW-0676">Redox-active center</keyword>
<dbReference type="SUPFAM" id="SSF52833">
    <property type="entry name" value="Thioredoxin-like"/>
    <property type="match status" value="1"/>
</dbReference>
<dbReference type="EMBL" id="DTMF01000151">
    <property type="protein sequence ID" value="HGF33941.1"/>
    <property type="molecule type" value="Genomic_DNA"/>
</dbReference>
<evidence type="ECO:0000256" key="1">
    <source>
        <dbReference type="PIRSR" id="PIRSR037031-50"/>
    </source>
</evidence>
<dbReference type="Gene3D" id="3.40.30.10">
    <property type="entry name" value="Glutaredoxin"/>
    <property type="match status" value="1"/>
</dbReference>
<feature type="domain" description="Thioredoxin-like fold" evidence="3">
    <location>
        <begin position="1"/>
        <end position="76"/>
    </location>
</feature>
<dbReference type="PANTHER" id="PTHR36450:SF1">
    <property type="entry name" value="THIOREDOXIN"/>
    <property type="match status" value="1"/>
</dbReference>
<comment type="caution">
    <text evidence="4">The sequence shown here is derived from an EMBL/GenBank/DDBJ whole genome shotgun (WGS) entry which is preliminary data.</text>
</comment>
<dbReference type="NCBIfam" id="TIGR00412">
    <property type="entry name" value="redox_disulf_2"/>
    <property type="match status" value="1"/>
</dbReference>
<proteinExistence type="predicted"/>
<feature type="disulfide bond" description="Redox-active" evidence="2">
    <location>
        <begin position="10"/>
        <end position="13"/>
    </location>
</feature>
<dbReference type="InterPro" id="IPR036249">
    <property type="entry name" value="Thioredoxin-like_sf"/>
</dbReference>
<reference evidence="4" key="1">
    <citation type="journal article" date="2020" name="mSystems">
        <title>Genome- and Community-Level Interaction Insights into Carbon Utilization and Element Cycling Functions of Hydrothermarchaeota in Hydrothermal Sediment.</title>
        <authorList>
            <person name="Zhou Z."/>
            <person name="Liu Y."/>
            <person name="Xu W."/>
            <person name="Pan J."/>
            <person name="Luo Z.H."/>
            <person name="Li M."/>
        </authorList>
    </citation>
    <scope>NUCLEOTIDE SEQUENCE [LARGE SCALE GENOMIC DNA]</scope>
    <source>
        <strain evidence="4">SpSt-897</strain>
    </source>
</reference>
<gene>
    <name evidence="4" type="ORF">ENW96_06055</name>
</gene>
<dbReference type="AlphaFoldDB" id="A0A7C3UZA1"/>
<protein>
    <submittedName>
        <fullName evidence="4">Thioredoxin family protein</fullName>
    </submittedName>
</protein>
<name>A0A7C3UZA1_9BACT</name>
<evidence type="ECO:0000259" key="3">
    <source>
        <dbReference type="Pfam" id="PF13192"/>
    </source>
</evidence>
<organism evidence="4">
    <name type="scientific">Desulfobacca acetoxidans</name>
    <dbReference type="NCBI Taxonomy" id="60893"/>
    <lineage>
        <taxon>Bacteria</taxon>
        <taxon>Pseudomonadati</taxon>
        <taxon>Thermodesulfobacteriota</taxon>
        <taxon>Desulfobaccia</taxon>
        <taxon>Desulfobaccales</taxon>
        <taxon>Desulfobaccaceae</taxon>
        <taxon>Desulfobacca</taxon>
    </lineage>
</organism>
<evidence type="ECO:0000256" key="2">
    <source>
        <dbReference type="PIRSR" id="PIRSR037031-51"/>
    </source>
</evidence>
<feature type="active site" description="Nucleophile" evidence="1">
    <location>
        <position position="13"/>
    </location>
</feature>
<dbReference type="Pfam" id="PF13192">
    <property type="entry name" value="Thioredoxin_3"/>
    <property type="match status" value="1"/>
</dbReference>
<keyword evidence="2" id="KW-1015">Disulfide bond</keyword>
<accession>A0A7C3UZA1</accession>
<evidence type="ECO:0000313" key="4">
    <source>
        <dbReference type="EMBL" id="HGF33941.1"/>
    </source>
</evidence>
<dbReference type="PANTHER" id="PTHR36450">
    <property type="entry name" value="THIOREDOXIN"/>
    <property type="match status" value="1"/>
</dbReference>
<dbReference type="InterPro" id="IPR012336">
    <property type="entry name" value="Thioredoxin-like_fold"/>
</dbReference>
<sequence length="86" mass="9371">MSIKILGPGCPNCEALEQMVMAAAAELNLPAEVDHIRDMREINAMGVFGTPALLINDEVKMVGRLPDPGALKKWLQEAAREQSQAR</sequence>
<dbReference type="InterPro" id="IPR005243">
    <property type="entry name" value="THIRX-like_proc"/>
</dbReference>
<feature type="active site" description="Nucleophile" evidence="1">
    <location>
        <position position="10"/>
    </location>
</feature>